<dbReference type="InterPro" id="IPR001841">
    <property type="entry name" value="Znf_RING"/>
</dbReference>
<dbReference type="InterPro" id="IPR039804">
    <property type="entry name" value="RING-CH-C4HC3_LTN1"/>
</dbReference>
<evidence type="ECO:0000256" key="4">
    <source>
        <dbReference type="ARBA" id="ARBA00007997"/>
    </source>
</evidence>
<keyword evidence="11 14" id="KW-0863">Zinc-finger</keyword>
<proteinExistence type="inferred from homology"/>
<evidence type="ECO:0000256" key="2">
    <source>
        <dbReference type="ARBA" id="ARBA00004514"/>
    </source>
</evidence>
<dbReference type="SUPFAM" id="SSF48371">
    <property type="entry name" value="ARM repeat"/>
    <property type="match status" value="1"/>
</dbReference>
<evidence type="ECO:0000256" key="14">
    <source>
        <dbReference type="PROSITE-ProRule" id="PRU00175"/>
    </source>
</evidence>
<dbReference type="STRING" id="1537102.L1LDU7"/>
<keyword evidence="18" id="KW-1185">Reference proteome</keyword>
<dbReference type="Pfam" id="PF22958">
    <property type="entry name" value="Ltn1_1st"/>
    <property type="match status" value="1"/>
</dbReference>
<reference evidence="17 18" key="1">
    <citation type="journal article" date="2012" name="BMC Genomics">
        <title>Comparative genomic analysis and phylogenetic position of Theileria equi.</title>
        <authorList>
            <person name="Kappmeyer L.S."/>
            <person name="Thiagarajan M."/>
            <person name="Herndon D.R."/>
            <person name="Ramsay J.D."/>
            <person name="Caler E."/>
            <person name="Djikeng A."/>
            <person name="Gillespie J.J."/>
            <person name="Lau A.O."/>
            <person name="Roalson E.H."/>
            <person name="Silva J.C."/>
            <person name="Silva M.G."/>
            <person name="Suarez C.E."/>
            <person name="Ueti M.W."/>
            <person name="Nene V.M."/>
            <person name="Mealey R.H."/>
            <person name="Knowles D.P."/>
            <person name="Brayton K.A."/>
        </authorList>
    </citation>
    <scope>NUCLEOTIDE SEQUENCE [LARGE SCALE GENOMIC DNA]</scope>
    <source>
        <strain evidence="17 18">WA</strain>
    </source>
</reference>
<organism evidence="17 18">
    <name type="scientific">Theileria equi strain WA</name>
    <dbReference type="NCBI Taxonomy" id="1537102"/>
    <lineage>
        <taxon>Eukaryota</taxon>
        <taxon>Sar</taxon>
        <taxon>Alveolata</taxon>
        <taxon>Apicomplexa</taxon>
        <taxon>Aconoidasida</taxon>
        <taxon>Piroplasmida</taxon>
        <taxon>Theileriidae</taxon>
        <taxon>Theileria</taxon>
    </lineage>
</organism>
<accession>L1LDU7</accession>
<comment type="caution">
    <text evidence="17">The sequence shown here is derived from an EMBL/GenBank/DDBJ whole genome shotgun (WGS) entry which is preliminary data.</text>
</comment>
<keyword evidence="12 15" id="KW-0833">Ubl conjugation pathway</keyword>
<dbReference type="PROSITE" id="PS50089">
    <property type="entry name" value="ZF_RING_2"/>
    <property type="match status" value="1"/>
</dbReference>
<dbReference type="GO" id="GO:1990112">
    <property type="term" value="C:RQC complex"/>
    <property type="evidence" value="ECO:0007669"/>
    <property type="project" value="UniProtKB-UniRule"/>
</dbReference>
<comment type="function">
    <text evidence="15">E3 ubiquitin-protein ligase. Component of the ribosome quality control complex (RQC), a ribosome-associated complex that mediates ubiquitination and extraction of incompletely synthesized nascent chains for proteasomal degradation.</text>
</comment>
<dbReference type="FunFam" id="3.30.40.10:FF:000038">
    <property type="entry name" value="E3 ubiquitin-protein ligase listerin"/>
    <property type="match status" value="1"/>
</dbReference>
<dbReference type="GeneID" id="15806673"/>
<comment type="subcellular location">
    <subcellularLocation>
        <location evidence="2">Cytoplasm</location>
        <location evidence="2">Cytosol</location>
    </subcellularLocation>
</comment>
<evidence type="ECO:0000256" key="13">
    <source>
        <dbReference type="ARBA" id="ARBA00022833"/>
    </source>
</evidence>
<evidence type="ECO:0000256" key="7">
    <source>
        <dbReference type="ARBA" id="ARBA00022490"/>
    </source>
</evidence>
<comment type="similarity">
    <text evidence="4 15">Belongs to the LTN1 family.</text>
</comment>
<dbReference type="EC" id="2.3.2.27" evidence="5 15"/>
<dbReference type="PANTHER" id="PTHR12389">
    <property type="entry name" value="ZINC FINGER PROTEIN 294"/>
    <property type="match status" value="1"/>
</dbReference>
<dbReference type="Gene3D" id="3.30.40.10">
    <property type="entry name" value="Zinc/RING finger domain, C3HC4 (zinc finger)"/>
    <property type="match status" value="1"/>
</dbReference>
<comment type="subunit">
    <text evidence="15">Component of the ribosome quality control complex (RQC).</text>
</comment>
<evidence type="ECO:0000256" key="3">
    <source>
        <dbReference type="ARBA" id="ARBA00004906"/>
    </source>
</evidence>
<dbReference type="InterPro" id="IPR039795">
    <property type="entry name" value="LTN1/Rkr1"/>
</dbReference>
<dbReference type="GO" id="GO:0072344">
    <property type="term" value="P:rescue of stalled ribosome"/>
    <property type="evidence" value="ECO:0007669"/>
    <property type="project" value="UniProtKB-UniRule"/>
</dbReference>
<evidence type="ECO:0000313" key="17">
    <source>
        <dbReference type="EMBL" id="EKX73454.1"/>
    </source>
</evidence>
<dbReference type="PANTHER" id="PTHR12389:SF0">
    <property type="entry name" value="E3 UBIQUITIN-PROTEIN LIGASE LISTERIN"/>
    <property type="match status" value="1"/>
</dbReference>
<dbReference type="GO" id="GO:0016567">
    <property type="term" value="P:protein ubiquitination"/>
    <property type="evidence" value="ECO:0007669"/>
    <property type="project" value="UniProtKB-UniPathway"/>
</dbReference>
<dbReference type="UniPathway" id="UPA00143"/>
<keyword evidence="13 15" id="KW-0862">Zinc</keyword>
<dbReference type="GO" id="GO:0008270">
    <property type="term" value="F:zinc ion binding"/>
    <property type="evidence" value="ECO:0007669"/>
    <property type="project" value="UniProtKB-KW"/>
</dbReference>
<evidence type="ECO:0000256" key="1">
    <source>
        <dbReference type="ARBA" id="ARBA00000900"/>
    </source>
</evidence>
<evidence type="ECO:0000259" key="16">
    <source>
        <dbReference type="PROSITE" id="PS50089"/>
    </source>
</evidence>
<comment type="catalytic activity">
    <reaction evidence="1 15">
        <text>S-ubiquitinyl-[E2 ubiquitin-conjugating enzyme]-L-cysteine + [acceptor protein]-L-lysine = [E2 ubiquitin-conjugating enzyme]-L-cysteine + N(6)-ubiquitinyl-[acceptor protein]-L-lysine.</text>
        <dbReference type="EC" id="2.3.2.27"/>
    </reaction>
</comment>
<dbReference type="Gene3D" id="1.25.10.10">
    <property type="entry name" value="Leucine-rich Repeat Variant"/>
    <property type="match status" value="1"/>
</dbReference>
<keyword evidence="10" id="KW-0677">Repeat</keyword>
<dbReference type="InterPro" id="IPR011989">
    <property type="entry name" value="ARM-like"/>
</dbReference>
<evidence type="ECO:0000256" key="5">
    <source>
        <dbReference type="ARBA" id="ARBA00012483"/>
    </source>
</evidence>
<keyword evidence="7" id="KW-0963">Cytoplasm</keyword>
<dbReference type="GO" id="GO:0005829">
    <property type="term" value="C:cytosol"/>
    <property type="evidence" value="ECO:0007669"/>
    <property type="project" value="UniProtKB-SubCell"/>
</dbReference>
<dbReference type="RefSeq" id="XP_004832906.1">
    <property type="nucleotide sequence ID" value="XM_004832849.1"/>
</dbReference>
<comment type="pathway">
    <text evidence="3 15">Protein modification; protein ubiquitination.</text>
</comment>
<dbReference type="InterPro" id="IPR013083">
    <property type="entry name" value="Znf_RING/FYVE/PHD"/>
</dbReference>
<dbReference type="EMBL" id="ACOU01000002">
    <property type="protein sequence ID" value="EKX73454.1"/>
    <property type="molecule type" value="Genomic_DNA"/>
</dbReference>
<evidence type="ECO:0000256" key="15">
    <source>
        <dbReference type="RuleBase" id="RU367090"/>
    </source>
</evidence>
<dbReference type="InterPro" id="IPR054476">
    <property type="entry name" value="Ltn1_N"/>
</dbReference>
<dbReference type="OrthoDB" id="6108at2759"/>
<evidence type="ECO:0000256" key="8">
    <source>
        <dbReference type="ARBA" id="ARBA00022679"/>
    </source>
</evidence>
<protein>
    <recommendedName>
        <fullName evidence="6 15">E3 ubiquitin-protein ligase listerin</fullName>
        <ecNumber evidence="5 15">2.3.2.27</ecNumber>
    </recommendedName>
    <alternativeName>
        <fullName evidence="15">RING-type E3 ubiquitin transferase listerin</fullName>
    </alternativeName>
</protein>
<dbReference type="VEuPathDB" id="PiroplasmaDB:BEWA_034900"/>
<evidence type="ECO:0000256" key="9">
    <source>
        <dbReference type="ARBA" id="ARBA00022723"/>
    </source>
</evidence>
<keyword evidence="8 15" id="KW-0808">Transferase</keyword>
<dbReference type="eggNOG" id="KOG0803">
    <property type="taxonomic scope" value="Eukaryota"/>
</dbReference>
<evidence type="ECO:0000256" key="12">
    <source>
        <dbReference type="ARBA" id="ARBA00022786"/>
    </source>
</evidence>
<dbReference type="GO" id="GO:0061630">
    <property type="term" value="F:ubiquitin protein ligase activity"/>
    <property type="evidence" value="ECO:0007669"/>
    <property type="project" value="UniProtKB-UniRule"/>
</dbReference>
<evidence type="ECO:0000256" key="6">
    <source>
        <dbReference type="ARBA" id="ARBA00017157"/>
    </source>
</evidence>
<dbReference type="SUPFAM" id="SSF57850">
    <property type="entry name" value="RING/U-box"/>
    <property type="match status" value="1"/>
</dbReference>
<dbReference type="GO" id="GO:0043023">
    <property type="term" value="F:ribosomal large subunit binding"/>
    <property type="evidence" value="ECO:0007669"/>
    <property type="project" value="TreeGrafter"/>
</dbReference>
<dbReference type="KEGG" id="beq:BEWA_034900"/>
<evidence type="ECO:0000256" key="11">
    <source>
        <dbReference type="ARBA" id="ARBA00022771"/>
    </source>
</evidence>
<dbReference type="SMART" id="SM01197">
    <property type="entry name" value="FANCL_C"/>
    <property type="match status" value="1"/>
</dbReference>
<name>L1LDU7_THEEQ</name>
<dbReference type="Proteomes" id="UP000031512">
    <property type="component" value="Unassembled WGS sequence"/>
</dbReference>
<evidence type="ECO:0000256" key="10">
    <source>
        <dbReference type="ARBA" id="ARBA00022737"/>
    </source>
</evidence>
<gene>
    <name evidence="17" type="ORF">BEWA_034900</name>
</gene>
<sequence>MGKKGGKTEDRGVKSSDFSNYQSIDARPTGLNQIFASFSNIYLSQTGTNNVESSGKVKGPEDSYLTVVESQSEVLTLLNKLNKKDAVTKSKALETLNSLIDTLSDVVVEELIVDIIHVIRRLIIVEPVRKIRSELGVLLFKIALKLKKKTQRYLESFITYWWIAMHDDSNDVAEIYVSAFKNLFTTTCSNEEFEQKTFRILMFYIDRLSCDYTTFVEKNITSYTTDWIDIFGKSCQNSATIADMHNRFLYALMHSLMKFFIYFRLYGSQSDSYGNFCLEKLVNKRFIEYCRDICKSGSFKQRLSCLKMLVELVKMLDQTQFDYVKDILKIALECIKMDNETHIVYHNVRLICACTRYNNACIEPSILYSYDTLLISILDRCKGNVGNKIEFYFLFPSLVTYLPKEWVTGTGRKCLLHVLEHIVNLIKEEISDAKKNFYTFDAKLFSQLGSCMLCCYYKILLQLESMDITLVEYIYLPFQILFLCQDLCKTFISQLPKIFSEFIEESCLMTKHPNLYDAVVNKLVELSTDIKNVAFMITIFNSLENTHKRFNTESNFRKVQMGLIDSLVYEEFPRLLEEYLKGGILSEEITSVLNALGVFSLQELRTESKLFDVPTRLFSGINDEAFEAKFQVIRDVFSIIFGSIDVERLVRVYDVGSTNFLFASLVAMNISPGKSVYILKDIFSKIFDTNDPFVSFLLVKIIQNVTSSVYSEMIDWSTKLSHIDEDIVSSVVANVDPTLLDDRRRAVLAVFSVISSLYSGEVSDIYPIGYITEDVITLYLYAFYKEKIFPFKHFVSFVINNLLDAWVLENKSIVNEEICEKCYASCETFLEKEEDMTAEFGSTLANLQGPVRFTSTMLNVVGYLSKGMSLDVLHRKIFNIFISVWLNHVHEVTESDLKIFYKPFIRSIISLGVDYSTDGYRALSTLFSIHKLNVKSAQENFIIELVNEFMSIVEYDNLKVLHENVQIFEYYYGSMEYKEGVFCIIRSFYETNPFAANFSSVIYRINTFSCPEIMEDIHKITAILASKPSITSTTNHIVHLGILIDNLSRDNVNADEFSFEDVYRDIVRSILKYVASLDNCEFVWLYHAISVFFSNTLELTILYKDYLSEIYNIFVVKTIVYLYKVPTELSIVVFYNILALCFKHGIFQFDDSERTEYEFTLEALNEYLDVVNGLSLENCTMYLNGETEFNCCEAHYIFVVAVKLLKNAPKSCTEEVKECIYSFLEFLNTGHIPACYLFVLISELWSCKILYPQLSEFSSIFTKFLRTKEHIISLPKAALPPFFLLGDYKRLDLSQLIYNLCQYSIDDVQVVQGVDELEEEAENENNSTECDPQLYINGTRLLVLYLNILVGPYIADNILNTHKLIQNTQSCDMENCLISWLTLLKTVARYKELNNLNYANGIIKLLTMKPQDLGKYVEESLQSGIDLAVLESTNLSQDCKYWWLRNFSDLSCPFQESLLHMFLNLLILCLQQLLIKDKQCYEIVKMLYFKTAKMFPGEVGEMWNNCKNSYVKKQIKKFTKSEITQKIIEDEIQIIKMNGLDNLQIMYDAGNRIINAKLSTKAEVPTKISIKIPSTFPLVPLSFTTEEDNSTFKQKYLKWIMLAQSEANRSGISQGLYLWCNNIAKFFDGISECPICYSIVHAQFNTIPSKICKVCKYKFHTECIYKWFRTAQKAKCPLCQSQVSFASYSM</sequence>
<dbReference type="GO" id="GO:1990116">
    <property type="term" value="P:ribosome-associated ubiquitin-dependent protein catabolic process"/>
    <property type="evidence" value="ECO:0007669"/>
    <property type="project" value="UniProtKB-UniRule"/>
</dbReference>
<dbReference type="InterPro" id="IPR016024">
    <property type="entry name" value="ARM-type_fold"/>
</dbReference>
<keyword evidence="9 15" id="KW-0479">Metal-binding</keyword>
<evidence type="ECO:0000313" key="18">
    <source>
        <dbReference type="Proteomes" id="UP000031512"/>
    </source>
</evidence>
<dbReference type="SMART" id="SM00184">
    <property type="entry name" value="RING"/>
    <property type="match status" value="1"/>
</dbReference>
<feature type="domain" description="RING-type" evidence="16">
    <location>
        <begin position="1633"/>
        <end position="1680"/>
    </location>
</feature>
<dbReference type="CDD" id="cd16491">
    <property type="entry name" value="RING-CH-C4HC3_LTN1"/>
    <property type="match status" value="1"/>
</dbReference>